<accession>A9GK15</accession>
<proteinExistence type="predicted"/>
<evidence type="ECO:0000313" key="2">
    <source>
        <dbReference type="Proteomes" id="UP000002139"/>
    </source>
</evidence>
<evidence type="ECO:0000313" key="1">
    <source>
        <dbReference type="EMBL" id="CAN96517.1"/>
    </source>
</evidence>
<dbReference type="KEGG" id="scl:sce6350"/>
<dbReference type="AlphaFoldDB" id="A9GK15"/>
<dbReference type="HOGENOM" id="CLU_908824_0_0_7"/>
<dbReference type="PANTHER" id="PTHR18841">
    <property type="entry name" value="VITELLINE MEMBRANE OUTER LAYER PROTEIN I-RELATED"/>
    <property type="match status" value="1"/>
</dbReference>
<dbReference type="Proteomes" id="UP000002139">
    <property type="component" value="Chromosome"/>
</dbReference>
<dbReference type="InterPro" id="IPR036706">
    <property type="entry name" value="VOMI_sf"/>
</dbReference>
<dbReference type="Gene3D" id="2.100.10.20">
    <property type="entry name" value="Vitelline membrane outer layer protein I (VOMI)"/>
    <property type="match status" value="1"/>
</dbReference>
<dbReference type="EMBL" id="AM746676">
    <property type="protein sequence ID" value="CAN96517.1"/>
    <property type="molecule type" value="Genomic_DNA"/>
</dbReference>
<gene>
    <name evidence="1" type="ordered locus">sce6350</name>
</gene>
<reference evidence="1 2" key="1">
    <citation type="journal article" date="2007" name="Nat. Biotechnol.">
        <title>Complete genome sequence of the myxobacterium Sorangium cellulosum.</title>
        <authorList>
            <person name="Schneiker S."/>
            <person name="Perlova O."/>
            <person name="Kaiser O."/>
            <person name="Gerth K."/>
            <person name="Alici A."/>
            <person name="Altmeyer M.O."/>
            <person name="Bartels D."/>
            <person name="Bekel T."/>
            <person name="Beyer S."/>
            <person name="Bode E."/>
            <person name="Bode H.B."/>
            <person name="Bolten C.J."/>
            <person name="Choudhuri J.V."/>
            <person name="Doss S."/>
            <person name="Elnakady Y.A."/>
            <person name="Frank B."/>
            <person name="Gaigalat L."/>
            <person name="Goesmann A."/>
            <person name="Groeger C."/>
            <person name="Gross F."/>
            <person name="Jelsbak L."/>
            <person name="Jelsbak L."/>
            <person name="Kalinowski J."/>
            <person name="Kegler C."/>
            <person name="Knauber T."/>
            <person name="Konietzny S."/>
            <person name="Kopp M."/>
            <person name="Krause L."/>
            <person name="Krug D."/>
            <person name="Linke B."/>
            <person name="Mahmud T."/>
            <person name="Martinez-Arias R."/>
            <person name="McHardy A.C."/>
            <person name="Merai M."/>
            <person name="Meyer F."/>
            <person name="Mormann S."/>
            <person name="Munoz-Dorado J."/>
            <person name="Perez J."/>
            <person name="Pradella S."/>
            <person name="Rachid S."/>
            <person name="Raddatz G."/>
            <person name="Rosenau F."/>
            <person name="Rueckert C."/>
            <person name="Sasse F."/>
            <person name="Scharfe M."/>
            <person name="Schuster S.C."/>
            <person name="Suen G."/>
            <person name="Treuner-Lange A."/>
            <person name="Velicer G.J."/>
            <person name="Vorholter F.-J."/>
            <person name="Weissman K.J."/>
            <person name="Welch R.D."/>
            <person name="Wenzel S.C."/>
            <person name="Whitworth D.E."/>
            <person name="Wilhelm S."/>
            <person name="Wittmann C."/>
            <person name="Bloecker H."/>
            <person name="Puehler A."/>
            <person name="Mueller R."/>
        </authorList>
    </citation>
    <scope>NUCLEOTIDE SEQUENCE [LARGE SCALE GENOMIC DNA]</scope>
    <source>
        <strain evidence="2">So ce56</strain>
    </source>
</reference>
<dbReference type="InterPro" id="IPR005515">
    <property type="entry name" value="VOMI"/>
</dbReference>
<protein>
    <submittedName>
        <fullName evidence="1">Uncharacterized protein</fullName>
    </submittedName>
</protein>
<dbReference type="PANTHER" id="PTHR18841:SF0">
    <property type="entry name" value="VITELLINE MEMBRANE OUTER LAYER 1 HOMOLOG A-RELATED"/>
    <property type="match status" value="1"/>
</dbReference>
<keyword evidence="2" id="KW-1185">Reference proteome</keyword>
<dbReference type="BioCyc" id="SCEL448385:SCE_RS32565-MONOMER"/>
<dbReference type="GO" id="GO:0005615">
    <property type="term" value="C:extracellular space"/>
    <property type="evidence" value="ECO:0007669"/>
    <property type="project" value="TreeGrafter"/>
</dbReference>
<dbReference type="SUPFAM" id="SSF51092">
    <property type="entry name" value="Vitelline membrane outer protein-I (VMO-I)"/>
    <property type="match status" value="1"/>
</dbReference>
<dbReference type="STRING" id="448385.sce6350"/>
<dbReference type="Pfam" id="PF03762">
    <property type="entry name" value="VOMI"/>
    <property type="match status" value="1"/>
</dbReference>
<name>A9GK15_SORC5</name>
<sequence>MCPRHADAPPSIPTRPEIVQARERLLASYQANVDVVNRVESLENASFFGASEAFRNMARDMRAAAQSNLTRIEAGVTLCFDRLSNPVTDVETTTCVDASNVKVIPVDITALSVKPPMMPGPTGADAPRADWVANAYPGDGYWGDYLPWTMCPPGQYAYGYEMLVEADSGSTKVDDTAVDWLRMFCGNFDRTVRTTIEPPHAERYGLWGSWRGQKSCSIGPMHGMTIWIEVPQGDGDDTAADDLSATCVSGESIQAPGGIRWPSARPSTDTCPGGTAICGFLIRVEPPQGRGDDTGMNGIRLACCAL</sequence>
<organism evidence="1 2">
    <name type="scientific">Sorangium cellulosum (strain So ce56)</name>
    <name type="common">Polyangium cellulosum (strain So ce56)</name>
    <dbReference type="NCBI Taxonomy" id="448385"/>
    <lineage>
        <taxon>Bacteria</taxon>
        <taxon>Pseudomonadati</taxon>
        <taxon>Myxococcota</taxon>
        <taxon>Polyangia</taxon>
        <taxon>Polyangiales</taxon>
        <taxon>Polyangiaceae</taxon>
        <taxon>Sorangium</taxon>
    </lineage>
</organism>